<dbReference type="PANTHER" id="PTHR46696:SF1">
    <property type="entry name" value="CYTOCHROME P450 YJIB-RELATED"/>
    <property type="match status" value="1"/>
</dbReference>
<dbReference type="EMBL" id="JEMA01000473">
    <property type="protein sequence ID" value="KYF69390.1"/>
    <property type="molecule type" value="Genomic_DNA"/>
</dbReference>
<evidence type="ECO:0000256" key="2">
    <source>
        <dbReference type="ARBA" id="ARBA00022617"/>
    </source>
</evidence>
<evidence type="ECO:0000313" key="8">
    <source>
        <dbReference type="EMBL" id="KYF69390.1"/>
    </source>
</evidence>
<dbReference type="RefSeq" id="WP_061608436.1">
    <property type="nucleotide sequence ID" value="NZ_JEMA01000473.1"/>
</dbReference>
<dbReference type="Gene3D" id="1.10.630.10">
    <property type="entry name" value="Cytochrome P450"/>
    <property type="match status" value="1"/>
</dbReference>
<keyword evidence="4 7" id="KW-0560">Oxidoreductase</keyword>
<dbReference type="GO" id="GO:0016705">
    <property type="term" value="F:oxidoreductase activity, acting on paired donors, with incorporation or reduction of molecular oxygen"/>
    <property type="evidence" value="ECO:0007669"/>
    <property type="project" value="InterPro"/>
</dbReference>
<keyword evidence="5 7" id="KW-0408">Iron</keyword>
<evidence type="ECO:0000256" key="4">
    <source>
        <dbReference type="ARBA" id="ARBA00023002"/>
    </source>
</evidence>
<dbReference type="FunFam" id="1.10.630.10:FF:000018">
    <property type="entry name" value="Cytochrome P450 monooxygenase"/>
    <property type="match status" value="1"/>
</dbReference>
<evidence type="ECO:0000256" key="3">
    <source>
        <dbReference type="ARBA" id="ARBA00022723"/>
    </source>
</evidence>
<sequence>MNRIKEEDLPAFPMPRRCPYAPPPEYGSLRDKAPLVRVSFRDGPPIWVVTRHSEARDVLTDRRISTDPTRPGHPFAAMAGTAQEQAGQFIDMDPPEHDVYRRMLAGEFSARRIRELGSFIQDVVNERIDAISRGREADLVESFAFPIATLVICQLLGVPYKDREVFQSRTNRMIAGFFSTEEAIRARTELWGYLDDLVTAAEASPGDDLIGRLATERRATGELSHDALVGVVFLLLVAGHETTANMLSLGVFTLLQNPGALAELRARPALWPDAVEELLRYHSIVDWVAFDRVALEDIEIGGQRVRAGEGLFVLGASANRDERAFASPDDFDIHRSARHHLAFGYGIHRCLGQNLARAELEIGYRTLFERLPALRIVGDVEALPFKYDRRTFGLYRLPVAW</sequence>
<dbReference type="PROSITE" id="PS00086">
    <property type="entry name" value="CYTOCHROME_P450"/>
    <property type="match status" value="1"/>
</dbReference>
<evidence type="ECO:0000313" key="9">
    <source>
        <dbReference type="Proteomes" id="UP000075260"/>
    </source>
</evidence>
<dbReference type="PANTHER" id="PTHR46696">
    <property type="entry name" value="P450, PUTATIVE (EUROFUNG)-RELATED"/>
    <property type="match status" value="1"/>
</dbReference>
<dbReference type="PRINTS" id="PR00385">
    <property type="entry name" value="P450"/>
</dbReference>
<keyword evidence="3 7" id="KW-0479">Metal-binding</keyword>
<dbReference type="InterPro" id="IPR001128">
    <property type="entry name" value="Cyt_P450"/>
</dbReference>
<dbReference type="AlphaFoldDB" id="A0A150QN39"/>
<keyword evidence="6 7" id="KW-0503">Monooxygenase</keyword>
<dbReference type="GO" id="GO:0020037">
    <property type="term" value="F:heme binding"/>
    <property type="evidence" value="ECO:0007669"/>
    <property type="project" value="InterPro"/>
</dbReference>
<name>A0A150QN39_SORCE</name>
<evidence type="ECO:0000256" key="5">
    <source>
        <dbReference type="ARBA" id="ARBA00023004"/>
    </source>
</evidence>
<comment type="similarity">
    <text evidence="1 7">Belongs to the cytochrome P450 family.</text>
</comment>
<dbReference type="GO" id="GO:0004497">
    <property type="term" value="F:monooxygenase activity"/>
    <property type="evidence" value="ECO:0007669"/>
    <property type="project" value="UniProtKB-KW"/>
</dbReference>
<evidence type="ECO:0000256" key="7">
    <source>
        <dbReference type="RuleBase" id="RU000461"/>
    </source>
</evidence>
<dbReference type="Proteomes" id="UP000075260">
    <property type="component" value="Unassembled WGS sequence"/>
</dbReference>
<reference evidence="8 9" key="1">
    <citation type="submission" date="2014-02" db="EMBL/GenBank/DDBJ databases">
        <title>The small core and large imbalanced accessory genome model reveals a collaborative survival strategy of Sorangium cellulosum strains in nature.</title>
        <authorList>
            <person name="Han K."/>
            <person name="Peng R."/>
            <person name="Blom J."/>
            <person name="Li Y.-Z."/>
        </authorList>
    </citation>
    <scope>NUCLEOTIDE SEQUENCE [LARGE SCALE GENOMIC DNA]</scope>
    <source>
        <strain evidence="8 9">So0008-312</strain>
    </source>
</reference>
<dbReference type="PRINTS" id="PR00359">
    <property type="entry name" value="BP450"/>
</dbReference>
<dbReference type="InterPro" id="IPR017972">
    <property type="entry name" value="Cyt_P450_CS"/>
</dbReference>
<gene>
    <name evidence="8" type="ORF">BE15_31530</name>
</gene>
<proteinExistence type="inferred from homology"/>
<dbReference type="InterPro" id="IPR036396">
    <property type="entry name" value="Cyt_P450_sf"/>
</dbReference>
<organism evidence="8 9">
    <name type="scientific">Sorangium cellulosum</name>
    <name type="common">Polyangium cellulosum</name>
    <dbReference type="NCBI Taxonomy" id="56"/>
    <lineage>
        <taxon>Bacteria</taxon>
        <taxon>Pseudomonadati</taxon>
        <taxon>Myxococcota</taxon>
        <taxon>Polyangia</taxon>
        <taxon>Polyangiales</taxon>
        <taxon>Polyangiaceae</taxon>
        <taxon>Sorangium</taxon>
    </lineage>
</organism>
<dbReference type="SUPFAM" id="SSF48264">
    <property type="entry name" value="Cytochrome P450"/>
    <property type="match status" value="1"/>
</dbReference>
<dbReference type="Pfam" id="PF00067">
    <property type="entry name" value="p450"/>
    <property type="match status" value="2"/>
</dbReference>
<comment type="caution">
    <text evidence="8">The sequence shown here is derived from an EMBL/GenBank/DDBJ whole genome shotgun (WGS) entry which is preliminary data.</text>
</comment>
<keyword evidence="2 7" id="KW-0349">Heme</keyword>
<evidence type="ECO:0000256" key="6">
    <source>
        <dbReference type="ARBA" id="ARBA00023033"/>
    </source>
</evidence>
<protein>
    <submittedName>
        <fullName evidence="8">Cytochrome</fullName>
    </submittedName>
</protein>
<evidence type="ECO:0000256" key="1">
    <source>
        <dbReference type="ARBA" id="ARBA00010617"/>
    </source>
</evidence>
<dbReference type="InterPro" id="IPR002397">
    <property type="entry name" value="Cyt_P450_B"/>
</dbReference>
<accession>A0A150QN39</accession>
<dbReference type="CDD" id="cd11030">
    <property type="entry name" value="CYP105-like"/>
    <property type="match status" value="1"/>
</dbReference>
<dbReference type="GO" id="GO:0005506">
    <property type="term" value="F:iron ion binding"/>
    <property type="evidence" value="ECO:0007669"/>
    <property type="project" value="InterPro"/>
</dbReference>